<protein>
    <submittedName>
        <fullName evidence="2">Glutamic acid-rich</fullName>
    </submittedName>
</protein>
<sequence length="92" mass="10305">MKNPGSISLDQSQIQVKYNSAARRCYKKQFLRKAAADSDKKSSTPPPGPLKNHKGEGQVGTQKRPRPEQNTPSPSDARKRYSKLLIKGRTLR</sequence>
<accession>A0A0J7K7U2</accession>
<reference evidence="2 3" key="1">
    <citation type="submission" date="2015-04" db="EMBL/GenBank/DDBJ databases">
        <title>Lasius niger genome sequencing.</title>
        <authorList>
            <person name="Konorov E.A."/>
            <person name="Nikitin M.A."/>
            <person name="Kirill M.V."/>
            <person name="Chang P."/>
        </authorList>
    </citation>
    <scope>NUCLEOTIDE SEQUENCE [LARGE SCALE GENOMIC DNA]</scope>
    <source>
        <tissue evidence="2">Whole</tissue>
    </source>
</reference>
<evidence type="ECO:0000256" key="1">
    <source>
        <dbReference type="SAM" id="MobiDB-lite"/>
    </source>
</evidence>
<feature type="region of interest" description="Disordered" evidence="1">
    <location>
        <begin position="31"/>
        <end position="92"/>
    </location>
</feature>
<evidence type="ECO:0000313" key="3">
    <source>
        <dbReference type="Proteomes" id="UP000036403"/>
    </source>
</evidence>
<dbReference type="Proteomes" id="UP000036403">
    <property type="component" value="Unassembled WGS sequence"/>
</dbReference>
<proteinExistence type="predicted"/>
<keyword evidence="3" id="KW-1185">Reference proteome</keyword>
<dbReference type="EMBL" id="LBMM01011941">
    <property type="protein sequence ID" value="KMQ86533.1"/>
    <property type="molecule type" value="Genomic_DNA"/>
</dbReference>
<organism evidence="2 3">
    <name type="scientific">Lasius niger</name>
    <name type="common">Black garden ant</name>
    <dbReference type="NCBI Taxonomy" id="67767"/>
    <lineage>
        <taxon>Eukaryota</taxon>
        <taxon>Metazoa</taxon>
        <taxon>Ecdysozoa</taxon>
        <taxon>Arthropoda</taxon>
        <taxon>Hexapoda</taxon>
        <taxon>Insecta</taxon>
        <taxon>Pterygota</taxon>
        <taxon>Neoptera</taxon>
        <taxon>Endopterygota</taxon>
        <taxon>Hymenoptera</taxon>
        <taxon>Apocrita</taxon>
        <taxon>Aculeata</taxon>
        <taxon>Formicoidea</taxon>
        <taxon>Formicidae</taxon>
        <taxon>Formicinae</taxon>
        <taxon>Lasius</taxon>
        <taxon>Lasius</taxon>
    </lineage>
</organism>
<evidence type="ECO:0000313" key="2">
    <source>
        <dbReference type="EMBL" id="KMQ86533.1"/>
    </source>
</evidence>
<gene>
    <name evidence="2" type="ORF">RF55_14456</name>
</gene>
<dbReference type="AlphaFoldDB" id="A0A0J7K7U2"/>
<comment type="caution">
    <text evidence="2">The sequence shown here is derived from an EMBL/GenBank/DDBJ whole genome shotgun (WGS) entry which is preliminary data.</text>
</comment>
<name>A0A0J7K7U2_LASNI</name>
<dbReference type="PaxDb" id="67767-A0A0J7K7U2"/>